<feature type="non-terminal residue" evidence="1">
    <location>
        <position position="1"/>
    </location>
</feature>
<reference evidence="3" key="1">
    <citation type="submission" date="2010-11" db="EMBL/GenBank/DDBJ databases">
        <title>The genome sequence of Microbotryum violaceum strain p1A1 Lamole.</title>
        <authorList>
            <person name="Cuomo C."/>
            <person name="Perlin M."/>
            <person name="Young S.K."/>
            <person name="Zeng Q."/>
            <person name="Gargeya S."/>
            <person name="Alvarado L."/>
            <person name="Berlin A."/>
            <person name="Chapman S.B."/>
            <person name="Chen Z."/>
            <person name="Freedman E."/>
            <person name="Gellesch M."/>
            <person name="Goldberg J."/>
            <person name="Griggs A."/>
            <person name="Gujja S."/>
            <person name="Heilman E."/>
            <person name="Heiman D."/>
            <person name="Howarth C."/>
            <person name="Mehta T."/>
            <person name="Neiman D."/>
            <person name="Pearson M."/>
            <person name="Roberts A."/>
            <person name="Saif S."/>
            <person name="Shea T."/>
            <person name="Shenoy N."/>
            <person name="Sisk P."/>
            <person name="Stolte C."/>
            <person name="Sykes S."/>
            <person name="White J."/>
            <person name="Yandava C."/>
            <person name="Haas B."/>
            <person name="Nusbaum C."/>
            <person name="Birren B."/>
        </authorList>
    </citation>
    <scope>NUCLEOTIDE SEQUENCE [LARGE SCALE GENOMIC DNA]</scope>
    <source>
        <strain evidence="3">p1A1 Lamole</strain>
    </source>
</reference>
<keyword evidence="3" id="KW-1185">Reference proteome</keyword>
<dbReference type="InParanoid" id="U5HJW1"/>
<dbReference type="HOGENOM" id="CLU_1745018_0_0_1"/>
<dbReference type="EMBL" id="AEIJ01001476">
    <property type="status" value="NOT_ANNOTATED_CDS"/>
    <property type="molecule type" value="Genomic_DNA"/>
</dbReference>
<reference evidence="1 3" key="3">
    <citation type="journal article" date="2015" name="BMC Genomics">
        <title>Sex and parasites: genomic and transcriptomic analysis of Microbotryum lychnidis-dioicae, the biotrophic and plant-castrating anther smut fungus.</title>
        <authorList>
            <person name="Perlin M.H."/>
            <person name="Amselem J."/>
            <person name="Fontanillas E."/>
            <person name="Toh S.S."/>
            <person name="Chen Z."/>
            <person name="Goldberg J."/>
            <person name="Duplessis S."/>
            <person name="Henrissat B."/>
            <person name="Young S."/>
            <person name="Zeng Q."/>
            <person name="Aguileta G."/>
            <person name="Petit E."/>
            <person name="Badouin H."/>
            <person name="Andrews J."/>
            <person name="Razeeq D."/>
            <person name="Gabaldon T."/>
            <person name="Quesneville H."/>
            <person name="Giraud T."/>
            <person name="Hood M.E."/>
            <person name="Schultz D.J."/>
            <person name="Cuomo C.A."/>
        </authorList>
    </citation>
    <scope>NUCLEOTIDE SEQUENCE [LARGE SCALE GENOMIC DNA]</scope>
    <source>
        <strain evidence="1">P1A1 Lamole</strain>
        <strain evidence="3">p1A1 Lamole</strain>
    </source>
</reference>
<proteinExistence type="predicted"/>
<gene>
    <name evidence="1" type="ORF">MVLG_07287</name>
</gene>
<dbReference type="AlphaFoldDB" id="U5HJW1"/>
<reference evidence="2" key="4">
    <citation type="submission" date="2015-06" db="UniProtKB">
        <authorList>
            <consortium name="EnsemblFungi"/>
        </authorList>
    </citation>
    <scope>IDENTIFICATION</scope>
</reference>
<protein>
    <submittedName>
        <fullName evidence="1 2">Uncharacterized protein</fullName>
    </submittedName>
</protein>
<sequence length="150" mass="16155">VNPIACSRIGVARSADNRPKDTSLALDFFAALVSLTAATCVKNRLARQVRRGGRGEVNRAKRSRSFTHVAAVDETKAGNSRAEGHLFRRLSAPLATPIREHAIGFTLCGDRFKIYVMAACGVFVTNSRTVTEENGELSTFSTVSSKTVIG</sequence>
<reference evidence="1" key="2">
    <citation type="submission" date="2010-11" db="EMBL/GenBank/DDBJ databases">
        <authorList>
            <consortium name="The Broad Institute Genome Sequencing Platform"/>
            <person name="Earl A."/>
            <person name="Ward D."/>
            <person name="Feldgarden M."/>
            <person name="Gevers D."/>
            <person name="Butler R."/>
            <person name="Young S.K."/>
            <person name="Zeng Q."/>
            <person name="Gargeya S."/>
            <person name="Fitzgerald M."/>
            <person name="Haas B."/>
            <person name="Abouelleil A."/>
            <person name="Alvarado L."/>
            <person name="Arachchi H.M."/>
            <person name="Berlin A."/>
            <person name="Brown A."/>
            <person name="Chapman S.B."/>
            <person name="Chen Z."/>
            <person name="Dunbar C."/>
            <person name="Freedman E."/>
            <person name="Gearin G."/>
            <person name="Gellesch M."/>
            <person name="Goldberg J."/>
            <person name="Griggs A."/>
            <person name="Gujja S."/>
            <person name="Heilman E."/>
            <person name="Heiman D."/>
            <person name="Howarth C."/>
            <person name="Larson L."/>
            <person name="Lui A."/>
            <person name="MacDonald P.J.P."/>
            <person name="Mehta T."/>
            <person name="Montmayeur A."/>
            <person name="Murphy C."/>
            <person name="Neiman D."/>
            <person name="Pearson M."/>
            <person name="Priest M."/>
            <person name="Roberts A."/>
            <person name="Saif S."/>
            <person name="Shea T."/>
            <person name="Shenoy N."/>
            <person name="Sisk P."/>
            <person name="Stolte C."/>
            <person name="Sykes S."/>
            <person name="White J."/>
            <person name="Yandava C."/>
            <person name="Wortman J."/>
            <person name="Nusbaum C."/>
            <person name="Birren B."/>
        </authorList>
    </citation>
    <scope>NUCLEOTIDE SEQUENCE</scope>
    <source>
        <strain evidence="1">P1A1 Lamole</strain>
    </source>
</reference>
<evidence type="ECO:0000313" key="1">
    <source>
        <dbReference type="EMBL" id="KDE02140.1"/>
    </source>
</evidence>
<dbReference type="OrthoDB" id="2539586at2759"/>
<dbReference type="EMBL" id="GL542245">
    <property type="protein sequence ID" value="KDE02140.1"/>
    <property type="molecule type" value="Genomic_DNA"/>
</dbReference>
<evidence type="ECO:0000313" key="2">
    <source>
        <dbReference type="EnsemblFungi" id="MVLG_07287T0"/>
    </source>
</evidence>
<dbReference type="STRING" id="683840.U5HJW1"/>
<name>U5HJW1_USTV1</name>
<evidence type="ECO:0000313" key="3">
    <source>
        <dbReference type="Proteomes" id="UP000017200"/>
    </source>
</evidence>
<organism evidence="1">
    <name type="scientific">Microbotryum lychnidis-dioicae (strain p1A1 Lamole / MvSl-1064)</name>
    <name type="common">Anther smut fungus</name>
    <dbReference type="NCBI Taxonomy" id="683840"/>
    <lineage>
        <taxon>Eukaryota</taxon>
        <taxon>Fungi</taxon>
        <taxon>Dikarya</taxon>
        <taxon>Basidiomycota</taxon>
        <taxon>Pucciniomycotina</taxon>
        <taxon>Microbotryomycetes</taxon>
        <taxon>Microbotryales</taxon>
        <taxon>Microbotryaceae</taxon>
        <taxon>Microbotryum</taxon>
    </lineage>
</organism>
<accession>U5HJW1</accession>
<dbReference type="Proteomes" id="UP000017200">
    <property type="component" value="Unassembled WGS sequence"/>
</dbReference>
<dbReference type="EnsemblFungi" id="MVLG_07287T0">
    <property type="protein sequence ID" value="MVLG_07287T0"/>
    <property type="gene ID" value="MVLG_07287"/>
</dbReference>